<keyword evidence="2" id="KW-1185">Reference proteome</keyword>
<dbReference type="AlphaFoldDB" id="A0AAJ8K484"/>
<organism evidence="1 2">
    <name type="scientific">Kwoniella bestiolae CBS 10118</name>
    <dbReference type="NCBI Taxonomy" id="1296100"/>
    <lineage>
        <taxon>Eukaryota</taxon>
        <taxon>Fungi</taxon>
        <taxon>Dikarya</taxon>
        <taxon>Basidiomycota</taxon>
        <taxon>Agaricomycotina</taxon>
        <taxon>Tremellomycetes</taxon>
        <taxon>Tremellales</taxon>
        <taxon>Cryptococcaceae</taxon>
        <taxon>Kwoniella</taxon>
    </lineage>
</organism>
<dbReference type="GeneID" id="90824358"/>
<accession>A0AAJ8K484</accession>
<reference evidence="1" key="2">
    <citation type="submission" date="2024-02" db="EMBL/GenBank/DDBJ databases">
        <title>Comparative genomics of Cryptococcus and Kwoniella reveals pathogenesis evolution and contrasting modes of karyotype evolution via chromosome fusion or intercentromeric recombination.</title>
        <authorList>
            <person name="Coelho M.A."/>
            <person name="David-Palma M."/>
            <person name="Shea T."/>
            <person name="Bowers K."/>
            <person name="McGinley-Smith S."/>
            <person name="Mohammad A.W."/>
            <person name="Gnirke A."/>
            <person name="Yurkov A.M."/>
            <person name="Nowrousian M."/>
            <person name="Sun S."/>
            <person name="Cuomo C.A."/>
            <person name="Heitman J."/>
        </authorList>
    </citation>
    <scope>NUCLEOTIDE SEQUENCE</scope>
    <source>
        <strain evidence="1">CBS 10118</strain>
    </source>
</reference>
<dbReference type="EMBL" id="CP144541">
    <property type="protein sequence ID" value="WVW80560.1"/>
    <property type="molecule type" value="Genomic_DNA"/>
</dbReference>
<name>A0AAJ8K484_9TREE</name>
<reference evidence="1" key="1">
    <citation type="submission" date="2013-07" db="EMBL/GenBank/DDBJ databases">
        <authorList>
            <consortium name="The Broad Institute Genome Sequencing Platform"/>
            <person name="Cuomo C."/>
            <person name="Litvintseva A."/>
            <person name="Chen Y."/>
            <person name="Heitman J."/>
            <person name="Sun S."/>
            <person name="Springer D."/>
            <person name="Dromer F."/>
            <person name="Young S.K."/>
            <person name="Zeng Q."/>
            <person name="Gargeya S."/>
            <person name="Fitzgerald M."/>
            <person name="Abouelleil A."/>
            <person name="Alvarado L."/>
            <person name="Berlin A.M."/>
            <person name="Chapman S.B."/>
            <person name="Dewar J."/>
            <person name="Goldberg J."/>
            <person name="Griggs A."/>
            <person name="Gujja S."/>
            <person name="Hansen M."/>
            <person name="Howarth C."/>
            <person name="Imamovic A."/>
            <person name="Larimer J."/>
            <person name="McCowan C."/>
            <person name="Murphy C."/>
            <person name="Pearson M."/>
            <person name="Priest M."/>
            <person name="Roberts A."/>
            <person name="Saif S."/>
            <person name="Shea T."/>
            <person name="Sykes S."/>
            <person name="Wortman J."/>
            <person name="Nusbaum C."/>
            <person name="Birren B."/>
        </authorList>
    </citation>
    <scope>NUCLEOTIDE SEQUENCE</scope>
    <source>
        <strain evidence="1">CBS 10118</strain>
    </source>
</reference>
<dbReference type="RefSeq" id="XP_065725586.1">
    <property type="nucleotide sequence ID" value="XM_065869514.1"/>
</dbReference>
<dbReference type="Proteomes" id="UP000092730">
    <property type="component" value="Chromosome 1"/>
</dbReference>
<protein>
    <submittedName>
        <fullName evidence="1">Uncharacterized protein</fullName>
    </submittedName>
</protein>
<evidence type="ECO:0000313" key="2">
    <source>
        <dbReference type="Proteomes" id="UP000092730"/>
    </source>
</evidence>
<evidence type="ECO:0000313" key="1">
    <source>
        <dbReference type="EMBL" id="WVW80560.1"/>
    </source>
</evidence>
<gene>
    <name evidence="1" type="ORF">I302_102546</name>
</gene>
<dbReference type="KEGG" id="kbi:90824358"/>
<proteinExistence type="predicted"/>
<sequence length="115" mass="11121">MFGTTPPLHPSTLQAISGNHYGMAYEQPMPQAQTSPYGGVGFGLGGSGGMMSPGSGGGQAFPSMRSMGMNMGMGVMPGIGAMGGMPGMGAMGMGGMSGMGGMGMGGMAGFPNGLV</sequence>